<reference evidence="2" key="1">
    <citation type="submission" date="2021-02" db="EMBL/GenBank/DDBJ databases">
        <authorList>
            <person name="Nowell W R."/>
        </authorList>
    </citation>
    <scope>NUCLEOTIDE SEQUENCE</scope>
</reference>
<sequence>TEEIKQQGESKQEEINKLNYNFISYDNRDDDDDDDNIGDNQTESSSIPVSRNCKSSDIDSNEKVKIWVKKYNVDDDDQQTTLVEDLVGSGQDYLLLSRETLNVQKPRGRSIKSGEILFV</sequence>
<comment type="caution">
    <text evidence="2">The sequence shown here is derived from an EMBL/GenBank/DDBJ whole genome shotgun (WGS) entry which is preliminary data.</text>
</comment>
<feature type="compositionally biased region" description="Acidic residues" evidence="1">
    <location>
        <begin position="28"/>
        <end position="37"/>
    </location>
</feature>
<gene>
    <name evidence="2" type="ORF">GIL414_LOCUS69537</name>
</gene>
<protein>
    <submittedName>
        <fullName evidence="2">Uncharacterized protein</fullName>
    </submittedName>
</protein>
<evidence type="ECO:0000256" key="1">
    <source>
        <dbReference type="SAM" id="MobiDB-lite"/>
    </source>
</evidence>
<organism evidence="2 3">
    <name type="scientific">Rotaria magnacalcarata</name>
    <dbReference type="NCBI Taxonomy" id="392030"/>
    <lineage>
        <taxon>Eukaryota</taxon>
        <taxon>Metazoa</taxon>
        <taxon>Spiralia</taxon>
        <taxon>Gnathifera</taxon>
        <taxon>Rotifera</taxon>
        <taxon>Eurotatoria</taxon>
        <taxon>Bdelloidea</taxon>
        <taxon>Philodinida</taxon>
        <taxon>Philodinidae</taxon>
        <taxon>Rotaria</taxon>
    </lineage>
</organism>
<proteinExistence type="predicted"/>
<feature type="non-terminal residue" evidence="2">
    <location>
        <position position="1"/>
    </location>
</feature>
<dbReference type="EMBL" id="CAJOBJ010330341">
    <property type="protein sequence ID" value="CAF5181702.1"/>
    <property type="molecule type" value="Genomic_DNA"/>
</dbReference>
<accession>A0A8S3HFM6</accession>
<feature type="non-terminal residue" evidence="2">
    <location>
        <position position="119"/>
    </location>
</feature>
<dbReference type="AlphaFoldDB" id="A0A8S3HFM6"/>
<evidence type="ECO:0000313" key="3">
    <source>
        <dbReference type="Proteomes" id="UP000681720"/>
    </source>
</evidence>
<feature type="region of interest" description="Disordered" evidence="1">
    <location>
        <begin position="24"/>
        <end position="56"/>
    </location>
</feature>
<feature type="compositionally biased region" description="Polar residues" evidence="1">
    <location>
        <begin position="41"/>
        <end position="53"/>
    </location>
</feature>
<evidence type="ECO:0000313" key="2">
    <source>
        <dbReference type="EMBL" id="CAF5181702.1"/>
    </source>
</evidence>
<name>A0A8S3HFM6_9BILA</name>
<dbReference type="Proteomes" id="UP000681720">
    <property type="component" value="Unassembled WGS sequence"/>
</dbReference>